<protein>
    <recommendedName>
        <fullName evidence="2">EF-hand domain-containing protein</fullName>
    </recommendedName>
</protein>
<gene>
    <name evidence="3" type="ORF">WA026_004130</name>
</gene>
<dbReference type="PROSITE" id="PS00018">
    <property type="entry name" value="EF_HAND_1"/>
    <property type="match status" value="2"/>
</dbReference>
<name>A0AAW1U9P4_9CUCU</name>
<dbReference type="InterPro" id="IPR002048">
    <property type="entry name" value="EF_hand_dom"/>
</dbReference>
<reference evidence="3 4" key="1">
    <citation type="submission" date="2023-03" db="EMBL/GenBank/DDBJ databases">
        <title>Genome insight into feeding habits of ladybird beetles.</title>
        <authorList>
            <person name="Li H.-S."/>
            <person name="Huang Y.-H."/>
            <person name="Pang H."/>
        </authorList>
    </citation>
    <scope>NUCLEOTIDE SEQUENCE [LARGE SCALE GENOMIC DNA]</scope>
    <source>
        <strain evidence="3">SYSU_2023b</strain>
        <tissue evidence="3">Whole body</tissue>
    </source>
</reference>
<dbReference type="Gene3D" id="1.10.238.10">
    <property type="entry name" value="EF-hand"/>
    <property type="match status" value="1"/>
</dbReference>
<dbReference type="InterPro" id="IPR018247">
    <property type="entry name" value="EF_Hand_1_Ca_BS"/>
</dbReference>
<organism evidence="3 4">
    <name type="scientific">Henosepilachna vigintioctopunctata</name>
    <dbReference type="NCBI Taxonomy" id="420089"/>
    <lineage>
        <taxon>Eukaryota</taxon>
        <taxon>Metazoa</taxon>
        <taxon>Ecdysozoa</taxon>
        <taxon>Arthropoda</taxon>
        <taxon>Hexapoda</taxon>
        <taxon>Insecta</taxon>
        <taxon>Pterygota</taxon>
        <taxon>Neoptera</taxon>
        <taxon>Endopterygota</taxon>
        <taxon>Coleoptera</taxon>
        <taxon>Polyphaga</taxon>
        <taxon>Cucujiformia</taxon>
        <taxon>Coccinelloidea</taxon>
        <taxon>Coccinellidae</taxon>
        <taxon>Epilachninae</taxon>
        <taxon>Epilachnini</taxon>
        <taxon>Henosepilachna</taxon>
    </lineage>
</organism>
<evidence type="ECO:0000313" key="4">
    <source>
        <dbReference type="Proteomes" id="UP001431783"/>
    </source>
</evidence>
<sequence>MIEIWEGLRQRADSNKDGQVSVEEWATMWDEYSKSPENALEWQTQYMRFMFELEDASGDGSIDVDEFTSVCSCYGLEPTECREAFSKMSQGKNDVNYAQFEILWKQFFMSEDPQEPGNYIFGKTRF</sequence>
<dbReference type="Proteomes" id="UP001431783">
    <property type="component" value="Unassembled WGS sequence"/>
</dbReference>
<accession>A0AAW1U9P4</accession>
<evidence type="ECO:0000256" key="1">
    <source>
        <dbReference type="ARBA" id="ARBA00022837"/>
    </source>
</evidence>
<feature type="domain" description="EF-hand" evidence="2">
    <location>
        <begin position="42"/>
        <end position="77"/>
    </location>
</feature>
<evidence type="ECO:0000259" key="2">
    <source>
        <dbReference type="PROSITE" id="PS50222"/>
    </source>
</evidence>
<dbReference type="Pfam" id="PF13202">
    <property type="entry name" value="EF-hand_5"/>
    <property type="match status" value="2"/>
</dbReference>
<comment type="caution">
    <text evidence="3">The sequence shown here is derived from an EMBL/GenBank/DDBJ whole genome shotgun (WGS) entry which is preliminary data.</text>
</comment>
<dbReference type="GO" id="GO:0005509">
    <property type="term" value="F:calcium ion binding"/>
    <property type="evidence" value="ECO:0007669"/>
    <property type="project" value="InterPro"/>
</dbReference>
<dbReference type="SUPFAM" id="SSF47473">
    <property type="entry name" value="EF-hand"/>
    <property type="match status" value="1"/>
</dbReference>
<dbReference type="EMBL" id="JARQZJ010000061">
    <property type="protein sequence ID" value="KAK9879280.1"/>
    <property type="molecule type" value="Genomic_DNA"/>
</dbReference>
<keyword evidence="4" id="KW-1185">Reference proteome</keyword>
<dbReference type="PROSITE" id="PS50222">
    <property type="entry name" value="EF_HAND_2"/>
    <property type="match status" value="1"/>
</dbReference>
<evidence type="ECO:0000313" key="3">
    <source>
        <dbReference type="EMBL" id="KAK9879280.1"/>
    </source>
</evidence>
<dbReference type="InterPro" id="IPR011992">
    <property type="entry name" value="EF-hand-dom_pair"/>
</dbReference>
<keyword evidence="1" id="KW-0106">Calcium</keyword>
<proteinExistence type="predicted"/>
<dbReference type="AlphaFoldDB" id="A0AAW1U9P4"/>